<accession>A0ABP9ESM0</accession>
<sequence>MFPVSSQLTVTLVCGVTDMRKAIDGLSNTVSYELTQEPCSEQLSELPPAV</sequence>
<dbReference type="RefSeq" id="WP_425557355.1">
    <property type="nucleotide sequence ID" value="NZ_BAABJZ010000065.1"/>
</dbReference>
<proteinExistence type="predicted"/>
<protein>
    <recommendedName>
        <fullName evidence="3">Transposase</fullName>
    </recommendedName>
</protein>
<dbReference type="Pfam" id="PF05717">
    <property type="entry name" value="TnpB_IS66"/>
    <property type="match status" value="1"/>
</dbReference>
<gene>
    <name evidence="1" type="ORF">GCM10023333_19760</name>
</gene>
<keyword evidence="2" id="KW-1185">Reference proteome</keyword>
<evidence type="ECO:0000313" key="1">
    <source>
        <dbReference type="EMBL" id="GAA4886465.1"/>
    </source>
</evidence>
<dbReference type="EMBL" id="BAABJZ010000065">
    <property type="protein sequence ID" value="GAA4886465.1"/>
    <property type="molecule type" value="Genomic_DNA"/>
</dbReference>
<evidence type="ECO:0008006" key="3">
    <source>
        <dbReference type="Google" id="ProtNLM"/>
    </source>
</evidence>
<name>A0ABP9ESM0_9GAMM</name>
<dbReference type="Proteomes" id="UP001499988">
    <property type="component" value="Unassembled WGS sequence"/>
</dbReference>
<evidence type="ECO:0000313" key="2">
    <source>
        <dbReference type="Proteomes" id="UP001499988"/>
    </source>
</evidence>
<organism evidence="1 2">
    <name type="scientific">Ferrimonas pelagia</name>
    <dbReference type="NCBI Taxonomy" id="1177826"/>
    <lineage>
        <taxon>Bacteria</taxon>
        <taxon>Pseudomonadati</taxon>
        <taxon>Pseudomonadota</taxon>
        <taxon>Gammaproteobacteria</taxon>
        <taxon>Alteromonadales</taxon>
        <taxon>Ferrimonadaceae</taxon>
        <taxon>Ferrimonas</taxon>
    </lineage>
</organism>
<dbReference type="InterPro" id="IPR008878">
    <property type="entry name" value="Transposase_IS66_Orf2"/>
</dbReference>
<comment type="caution">
    <text evidence="1">The sequence shown here is derived from an EMBL/GenBank/DDBJ whole genome shotgun (WGS) entry which is preliminary data.</text>
</comment>
<reference evidence="2" key="1">
    <citation type="journal article" date="2019" name="Int. J. Syst. Evol. Microbiol.">
        <title>The Global Catalogue of Microorganisms (GCM) 10K type strain sequencing project: providing services to taxonomists for standard genome sequencing and annotation.</title>
        <authorList>
            <consortium name="The Broad Institute Genomics Platform"/>
            <consortium name="The Broad Institute Genome Sequencing Center for Infectious Disease"/>
            <person name="Wu L."/>
            <person name="Ma J."/>
        </authorList>
    </citation>
    <scope>NUCLEOTIDE SEQUENCE [LARGE SCALE GENOMIC DNA]</scope>
    <source>
        <strain evidence="2">JCM 18401</strain>
    </source>
</reference>